<evidence type="ECO:0000256" key="5">
    <source>
        <dbReference type="ARBA" id="ARBA00022679"/>
    </source>
</evidence>
<protein>
    <recommendedName>
        <fullName evidence="3 11">Shikimate kinase</fullName>
        <shortName evidence="11">SK</shortName>
        <ecNumber evidence="3 11">2.7.1.71</ecNumber>
    </recommendedName>
</protein>
<dbReference type="PROSITE" id="PS01128">
    <property type="entry name" value="SHIKIMATE_KINASE"/>
    <property type="match status" value="1"/>
</dbReference>
<comment type="function">
    <text evidence="11">Catalyzes the specific phosphorylation of the 3-hydroxyl group of shikimic acid using ATP as a cosubstrate.</text>
</comment>
<evidence type="ECO:0000256" key="11">
    <source>
        <dbReference type="HAMAP-Rule" id="MF_00109"/>
    </source>
</evidence>
<evidence type="ECO:0000256" key="9">
    <source>
        <dbReference type="ARBA" id="ARBA00023141"/>
    </source>
</evidence>
<name>A0A657M442_STAHO</name>
<keyword evidence="6 11" id="KW-0547">Nucleotide-binding</keyword>
<dbReference type="Pfam" id="PF01202">
    <property type="entry name" value="SKI"/>
    <property type="match status" value="1"/>
</dbReference>
<evidence type="ECO:0000256" key="1">
    <source>
        <dbReference type="ARBA" id="ARBA00004842"/>
    </source>
</evidence>
<comment type="subcellular location">
    <subcellularLocation>
        <location evidence="11">Cytoplasm</location>
    </subcellularLocation>
</comment>
<dbReference type="GO" id="GO:0009073">
    <property type="term" value="P:aromatic amino acid family biosynthetic process"/>
    <property type="evidence" value="ECO:0007669"/>
    <property type="project" value="UniProtKB-KW"/>
</dbReference>
<evidence type="ECO:0000313" key="12">
    <source>
        <dbReference type="EMBL" id="PTK29965.1"/>
    </source>
</evidence>
<dbReference type="PANTHER" id="PTHR21087">
    <property type="entry name" value="SHIKIMATE KINASE"/>
    <property type="match status" value="1"/>
</dbReference>
<dbReference type="InterPro" id="IPR031322">
    <property type="entry name" value="Shikimate/glucono_kinase"/>
</dbReference>
<dbReference type="EMBL" id="PZHX01000018">
    <property type="protein sequence ID" value="PTK29965.1"/>
    <property type="molecule type" value="Genomic_DNA"/>
</dbReference>
<dbReference type="SUPFAM" id="SSF52540">
    <property type="entry name" value="P-loop containing nucleoside triphosphate hydrolases"/>
    <property type="match status" value="1"/>
</dbReference>
<dbReference type="Gene3D" id="3.40.50.300">
    <property type="entry name" value="P-loop containing nucleotide triphosphate hydrolases"/>
    <property type="match status" value="1"/>
</dbReference>
<reference evidence="13 15" key="3">
    <citation type="submission" date="2019-09" db="EMBL/GenBank/DDBJ databases">
        <title>FDA dAtabase for Regulatory Grade micrObial Sequences (FDA-ARGOS): Supporting development and validation of Infectious Disease Dx tests.</title>
        <authorList>
            <person name="Sciortino C."/>
            <person name="Tallon L."/>
            <person name="Sadzewicz L."/>
            <person name="Vavikolanu K."/>
            <person name="Mehta A."/>
            <person name="Aluvathingal J."/>
            <person name="Nadendla S."/>
            <person name="Nandy P."/>
            <person name="Geyer C."/>
            <person name="Yan Y."/>
            <person name="Sichtig H."/>
        </authorList>
    </citation>
    <scope>NUCLEOTIDE SEQUENCE [LARGE SCALE GENOMIC DNA]</scope>
    <source>
        <strain evidence="13 15">FDAARGOS_661</strain>
    </source>
</reference>
<gene>
    <name evidence="11" type="primary">aroK</name>
    <name evidence="12" type="ORF">BUZ51_08905</name>
    <name evidence="13" type="ORF">FOB69_10770</name>
</gene>
<dbReference type="CDD" id="cd00464">
    <property type="entry name" value="SK"/>
    <property type="match status" value="1"/>
</dbReference>
<keyword evidence="7 11" id="KW-0418">Kinase</keyword>
<dbReference type="PRINTS" id="PR01100">
    <property type="entry name" value="SHIKIMTKNASE"/>
</dbReference>
<dbReference type="GO" id="GO:0004765">
    <property type="term" value="F:shikimate kinase activity"/>
    <property type="evidence" value="ECO:0007669"/>
    <property type="project" value="UniProtKB-UniRule"/>
</dbReference>
<dbReference type="GO" id="GO:0005524">
    <property type="term" value="F:ATP binding"/>
    <property type="evidence" value="ECO:0007669"/>
    <property type="project" value="UniProtKB-UniRule"/>
</dbReference>
<keyword evidence="8 11" id="KW-0067">ATP-binding</keyword>
<evidence type="ECO:0000256" key="7">
    <source>
        <dbReference type="ARBA" id="ARBA00022777"/>
    </source>
</evidence>
<dbReference type="EC" id="2.7.1.71" evidence="3 11"/>
<feature type="binding site" evidence="11">
    <location>
        <position position="82"/>
    </location>
    <ligand>
        <name>substrate</name>
    </ligand>
</feature>
<keyword evidence="9 11" id="KW-0057">Aromatic amino acid biosynthesis</keyword>
<keyword evidence="4 11" id="KW-0028">Amino-acid biosynthesis</keyword>
<evidence type="ECO:0000256" key="3">
    <source>
        <dbReference type="ARBA" id="ARBA00012154"/>
    </source>
</evidence>
<evidence type="ECO:0000313" key="13">
    <source>
        <dbReference type="EMBL" id="QKQ29379.1"/>
    </source>
</evidence>
<reference evidence="12" key="2">
    <citation type="submission" date="2018-03" db="EMBL/GenBank/DDBJ databases">
        <authorList>
            <person name="Naushad S."/>
        </authorList>
    </citation>
    <scope>NUCLEOTIDE SEQUENCE</scope>
    <source>
        <strain evidence="12">SNUC 5336</strain>
    </source>
</reference>
<feature type="binding site" evidence="11">
    <location>
        <position position="37"/>
    </location>
    <ligand>
        <name>substrate</name>
    </ligand>
</feature>
<feature type="binding site" evidence="11">
    <location>
        <begin position="15"/>
        <end position="20"/>
    </location>
    <ligand>
        <name>ATP</name>
        <dbReference type="ChEBI" id="CHEBI:30616"/>
    </ligand>
</feature>
<comment type="cofactor">
    <cofactor evidence="11">
        <name>Mg(2+)</name>
        <dbReference type="ChEBI" id="CHEBI:18420"/>
    </cofactor>
    <text evidence="11">Binds 1 Mg(2+) ion per subunit.</text>
</comment>
<comment type="catalytic activity">
    <reaction evidence="10 11">
        <text>shikimate + ATP = 3-phosphoshikimate + ADP + H(+)</text>
        <dbReference type="Rhea" id="RHEA:13121"/>
        <dbReference type="ChEBI" id="CHEBI:15378"/>
        <dbReference type="ChEBI" id="CHEBI:30616"/>
        <dbReference type="ChEBI" id="CHEBI:36208"/>
        <dbReference type="ChEBI" id="CHEBI:145989"/>
        <dbReference type="ChEBI" id="CHEBI:456216"/>
        <dbReference type="EC" id="2.7.1.71"/>
    </reaction>
</comment>
<dbReference type="GO" id="GO:0000287">
    <property type="term" value="F:magnesium ion binding"/>
    <property type="evidence" value="ECO:0007669"/>
    <property type="project" value="UniProtKB-UniRule"/>
</dbReference>
<comment type="subunit">
    <text evidence="11">Monomer.</text>
</comment>
<evidence type="ECO:0000256" key="8">
    <source>
        <dbReference type="ARBA" id="ARBA00022840"/>
    </source>
</evidence>
<accession>A0A657M442</accession>
<dbReference type="EMBL" id="CP054550">
    <property type="protein sequence ID" value="QKQ29379.1"/>
    <property type="molecule type" value="Genomic_DNA"/>
</dbReference>
<dbReference type="RefSeq" id="WP_002449809.1">
    <property type="nucleotide sequence ID" value="NZ_CANLYX010000001.1"/>
</dbReference>
<dbReference type="GO" id="GO:0005829">
    <property type="term" value="C:cytosol"/>
    <property type="evidence" value="ECO:0007669"/>
    <property type="project" value="TreeGrafter"/>
</dbReference>
<dbReference type="AlphaFoldDB" id="A0A657M442"/>
<keyword evidence="11" id="KW-0460">Magnesium</keyword>
<dbReference type="GeneID" id="58107247"/>
<proteinExistence type="inferred from homology"/>
<comment type="similarity">
    <text evidence="2 11">Belongs to the shikimate kinase family.</text>
</comment>
<feature type="binding site" evidence="11">
    <location>
        <position position="19"/>
    </location>
    <ligand>
        <name>Mg(2+)</name>
        <dbReference type="ChEBI" id="CHEBI:18420"/>
    </ligand>
</feature>
<dbReference type="InterPro" id="IPR023000">
    <property type="entry name" value="Shikimate_kinase_CS"/>
</dbReference>
<evidence type="ECO:0000256" key="2">
    <source>
        <dbReference type="ARBA" id="ARBA00006997"/>
    </source>
</evidence>
<feature type="binding site" evidence="11">
    <location>
        <position position="61"/>
    </location>
    <ligand>
        <name>substrate</name>
    </ligand>
</feature>
<organism evidence="13 15">
    <name type="scientific">Staphylococcus hominis</name>
    <dbReference type="NCBI Taxonomy" id="1290"/>
    <lineage>
        <taxon>Bacteria</taxon>
        <taxon>Bacillati</taxon>
        <taxon>Bacillota</taxon>
        <taxon>Bacilli</taxon>
        <taxon>Bacillales</taxon>
        <taxon>Staphylococcaceae</taxon>
        <taxon>Staphylococcus</taxon>
    </lineage>
</organism>
<evidence type="ECO:0000256" key="10">
    <source>
        <dbReference type="ARBA" id="ARBA00048567"/>
    </source>
</evidence>
<evidence type="ECO:0000256" key="6">
    <source>
        <dbReference type="ARBA" id="ARBA00022741"/>
    </source>
</evidence>
<comment type="pathway">
    <text evidence="1 11">Metabolic intermediate biosynthesis; chorismate biosynthesis; chorismate from D-erythrose 4-phosphate and phosphoenolpyruvate: step 5/7.</text>
</comment>
<feature type="binding site" evidence="11">
    <location>
        <position position="137"/>
    </location>
    <ligand>
        <name>substrate</name>
    </ligand>
</feature>
<sequence>MTHSYLPLILTGFMGTGKSTIGEYLASKLYYSYIDLDTYIEMKEFKTIPDIFNEIGEKGFRKLEYNYLKDCIGKYDIISTGGGIIENDDSISLLKNKTVIWLDCDIDIIYHRIANDPHRPNAKNKSEKQLKDLYLSRVSRYNEIASTKVDSSKTIECVYKTILNHIPCE</sequence>
<evidence type="ECO:0000313" key="15">
    <source>
        <dbReference type="Proteomes" id="UP000509636"/>
    </source>
</evidence>
<dbReference type="InterPro" id="IPR027417">
    <property type="entry name" value="P-loop_NTPase"/>
</dbReference>
<evidence type="ECO:0000313" key="14">
    <source>
        <dbReference type="Proteomes" id="UP000241540"/>
    </source>
</evidence>
<dbReference type="Proteomes" id="UP000241540">
    <property type="component" value="Unassembled WGS sequence"/>
</dbReference>
<dbReference type="UniPathway" id="UPA00053">
    <property type="reaction ID" value="UER00088"/>
</dbReference>
<comment type="caution">
    <text evidence="11">Lacks conserved residue(s) required for the propagation of feature annotation.</text>
</comment>
<reference evidence="12 14" key="1">
    <citation type="journal article" date="2016" name="Front. Microbiol.">
        <title>Comprehensive Phylogenetic Analysis of Bovine Non-aureus Staphylococci Species Based on Whole-Genome Sequencing.</title>
        <authorList>
            <person name="Naushad S."/>
            <person name="Barkema H.W."/>
            <person name="Luby C."/>
            <person name="Condas L.A."/>
            <person name="Nobrega D.B."/>
            <person name="Carson D.A."/>
            <person name="De Buck J."/>
        </authorList>
    </citation>
    <scope>NUCLEOTIDE SEQUENCE [LARGE SCALE GENOMIC DNA]</scope>
    <source>
        <strain evidence="12 14">SNUC 5336</strain>
    </source>
</reference>
<feature type="binding site" evidence="11">
    <location>
        <position position="119"/>
    </location>
    <ligand>
        <name>ATP</name>
        <dbReference type="ChEBI" id="CHEBI:30616"/>
    </ligand>
</feature>
<keyword evidence="5 11" id="KW-0808">Transferase</keyword>
<dbReference type="GO" id="GO:0008652">
    <property type="term" value="P:amino acid biosynthetic process"/>
    <property type="evidence" value="ECO:0007669"/>
    <property type="project" value="UniProtKB-KW"/>
</dbReference>
<dbReference type="GO" id="GO:0009423">
    <property type="term" value="P:chorismate biosynthetic process"/>
    <property type="evidence" value="ECO:0007669"/>
    <property type="project" value="UniProtKB-UniRule"/>
</dbReference>
<dbReference type="InterPro" id="IPR000623">
    <property type="entry name" value="Shikimate_kinase/TSH1"/>
</dbReference>
<dbReference type="PANTHER" id="PTHR21087:SF16">
    <property type="entry name" value="SHIKIMATE KINASE 1, CHLOROPLASTIC"/>
    <property type="match status" value="1"/>
</dbReference>
<evidence type="ECO:0000256" key="4">
    <source>
        <dbReference type="ARBA" id="ARBA00022605"/>
    </source>
</evidence>
<dbReference type="Proteomes" id="UP000509636">
    <property type="component" value="Chromosome"/>
</dbReference>
<dbReference type="KEGG" id="shom:EGX58_10310"/>
<keyword evidence="11" id="KW-0479">Metal-binding</keyword>
<dbReference type="HAMAP" id="MF_00109">
    <property type="entry name" value="Shikimate_kinase"/>
    <property type="match status" value="1"/>
</dbReference>
<keyword evidence="11" id="KW-0963">Cytoplasm</keyword>